<dbReference type="AlphaFoldDB" id="A0AAD8HWC6"/>
<sequence length="1047" mass="115939">MLNRNFKQFNLRLLAHPPVRKLKVDAWLELIYYQGNKCSESGAEEVTVKFLKTPRAITNENAAKFTFTSLVGSNGITCTKCTTTCKLNDHVPSGCESGEFYYAGLKDGNHTFEVCTKGDHGVGCSSYTWIVDTIPPTAFVAAATSFTNATNISVNVSFSEPCSGQGGFQCTSVESCNLLVYGAGKVIPTTLHTIQPNLTYSLMVSLASSVQYGRLILVMDKNFCTDAASNKFARNQNSWFILHFDRRNVVVNLRTHVPERLLQLNQEIRTVQATNMYKNLELYLYFNKPVINSVAEISNSIHTTQGSLLPIVGDSLGNRRFGFQVNNLSSLAIVTVSVKSDVLASRYGSTVSPVAPVTFLYDSQRPAVRLSTTSNMRTRHRSLPILIRFMKPVFGFNSSHISVSGGYVQSFRETSLSSYGVDIHVQEDGGIVSISVPENITKDVAGNGNLASNILQVKHYSLPAISLSMGAFGRRSSSLTTDPTRNLFRIACHIQTFALSRWLAVTLPVEYHEFTRGLQWSIPYLCLPWDIGHTQSVIVPSSSPTTPHSSSSKFVDLGILKHVQPRDEYADVATSLYGLPLSPEEYRSFFESQNIPEAEYILSAKDSDGWSDFKKKKQKIYGALVFSRFEIFLIILALPCVCEASAALLKGGSTAGTIVGSLLLAAVSFAVLALFLFLSAGITYGKLLQYKEVHKEGQKSHWYQELVRVTLGPGKRGQWTWINQSNSVYLTKFGPIFEDLRGPPKYMLSQFVAESSHINGDRIIASDDETEDAEAPFIQKLFGILRIYYTLIETIKRVCLGILAGSNSENWSSKAPTIILLCITSFQLFFMVLKKPFIKKKVQLVEIISVSSELGIFAICFILLEKTFSAKDERNIGICMLSLFLLAFLPQMINEWYALYRQTQQLDPAGKSLWKGLKAASVGFLLYFIPQKFMKNMYDNLELHKIGEKVLVDPSSSGDRNRSSVSRTSSGNEKPWMKQLSELAKSSFSKDRSGSTPNDPSTSGTRWSGLWGGARGSRSSSSLSTSGDTKSKPKGLYKDLEAIFASK</sequence>
<organism evidence="3 4">
    <name type="scientific">Heracleum sosnowskyi</name>
    <dbReference type="NCBI Taxonomy" id="360622"/>
    <lineage>
        <taxon>Eukaryota</taxon>
        <taxon>Viridiplantae</taxon>
        <taxon>Streptophyta</taxon>
        <taxon>Embryophyta</taxon>
        <taxon>Tracheophyta</taxon>
        <taxon>Spermatophyta</taxon>
        <taxon>Magnoliopsida</taxon>
        <taxon>eudicotyledons</taxon>
        <taxon>Gunneridae</taxon>
        <taxon>Pentapetalae</taxon>
        <taxon>asterids</taxon>
        <taxon>campanulids</taxon>
        <taxon>Apiales</taxon>
        <taxon>Apiaceae</taxon>
        <taxon>Apioideae</taxon>
        <taxon>apioid superclade</taxon>
        <taxon>Tordylieae</taxon>
        <taxon>Tordyliinae</taxon>
        <taxon>Heracleum</taxon>
    </lineage>
</organism>
<feature type="transmembrane region" description="Helical" evidence="2">
    <location>
        <begin position="876"/>
        <end position="893"/>
    </location>
</feature>
<evidence type="ECO:0000313" key="4">
    <source>
        <dbReference type="Proteomes" id="UP001237642"/>
    </source>
</evidence>
<keyword evidence="4" id="KW-1185">Reference proteome</keyword>
<accession>A0AAD8HWC6</accession>
<reference evidence="3" key="2">
    <citation type="submission" date="2023-05" db="EMBL/GenBank/DDBJ databases">
        <authorList>
            <person name="Schelkunov M.I."/>
        </authorList>
    </citation>
    <scope>NUCLEOTIDE SEQUENCE</scope>
    <source>
        <strain evidence="3">Hsosn_3</strain>
        <tissue evidence="3">Leaf</tissue>
    </source>
</reference>
<protein>
    <recommendedName>
        <fullName evidence="5">Bacterial Ig-like domain-containing protein</fullName>
    </recommendedName>
</protein>
<keyword evidence="2" id="KW-0812">Transmembrane</keyword>
<dbReference type="Proteomes" id="UP001237642">
    <property type="component" value="Unassembled WGS sequence"/>
</dbReference>
<name>A0AAD8HWC6_9APIA</name>
<feature type="compositionally biased region" description="Polar residues" evidence="1">
    <location>
        <begin position="994"/>
        <end position="1006"/>
    </location>
</feature>
<feature type="compositionally biased region" description="Low complexity" evidence="1">
    <location>
        <begin position="1016"/>
        <end position="1028"/>
    </location>
</feature>
<evidence type="ECO:0000256" key="1">
    <source>
        <dbReference type="SAM" id="MobiDB-lite"/>
    </source>
</evidence>
<feature type="region of interest" description="Disordered" evidence="1">
    <location>
        <begin position="953"/>
        <end position="1037"/>
    </location>
</feature>
<comment type="caution">
    <text evidence="3">The sequence shown here is derived from an EMBL/GenBank/DDBJ whole genome shotgun (WGS) entry which is preliminary data.</text>
</comment>
<evidence type="ECO:0000313" key="3">
    <source>
        <dbReference type="EMBL" id="KAK1373210.1"/>
    </source>
</evidence>
<reference evidence="3" key="1">
    <citation type="submission" date="2023-02" db="EMBL/GenBank/DDBJ databases">
        <title>Genome of toxic invasive species Heracleum sosnowskyi carries increased number of genes despite the absence of recent whole-genome duplications.</title>
        <authorList>
            <person name="Schelkunov M."/>
            <person name="Shtratnikova V."/>
            <person name="Makarenko M."/>
            <person name="Klepikova A."/>
            <person name="Omelchenko D."/>
            <person name="Novikova G."/>
            <person name="Obukhova E."/>
            <person name="Bogdanov V."/>
            <person name="Penin A."/>
            <person name="Logacheva M."/>
        </authorList>
    </citation>
    <scope>NUCLEOTIDE SEQUENCE</scope>
    <source>
        <strain evidence="3">Hsosn_3</strain>
        <tissue evidence="3">Leaf</tissue>
    </source>
</reference>
<evidence type="ECO:0008006" key="5">
    <source>
        <dbReference type="Google" id="ProtNLM"/>
    </source>
</evidence>
<feature type="transmembrane region" description="Helical" evidence="2">
    <location>
        <begin position="658"/>
        <end position="685"/>
    </location>
</feature>
<feature type="transmembrane region" description="Helical" evidence="2">
    <location>
        <begin position="913"/>
        <end position="929"/>
    </location>
</feature>
<dbReference type="EMBL" id="JAUIZM010000007">
    <property type="protein sequence ID" value="KAK1373210.1"/>
    <property type="molecule type" value="Genomic_DNA"/>
</dbReference>
<dbReference type="PANTHER" id="PTHR34677">
    <property type="match status" value="1"/>
</dbReference>
<proteinExistence type="predicted"/>
<evidence type="ECO:0000256" key="2">
    <source>
        <dbReference type="SAM" id="Phobius"/>
    </source>
</evidence>
<feature type="transmembrane region" description="Helical" evidence="2">
    <location>
        <begin position="845"/>
        <end position="864"/>
    </location>
</feature>
<gene>
    <name evidence="3" type="ORF">POM88_029403</name>
</gene>
<dbReference type="PANTHER" id="PTHR34677:SF1">
    <property type="entry name" value="TRANSMEMBRANE PROTEIN"/>
    <property type="match status" value="1"/>
</dbReference>
<feature type="transmembrane region" description="Helical" evidence="2">
    <location>
        <begin position="815"/>
        <end position="833"/>
    </location>
</feature>
<feature type="compositionally biased region" description="Low complexity" evidence="1">
    <location>
        <begin position="955"/>
        <end position="967"/>
    </location>
</feature>
<keyword evidence="2" id="KW-0472">Membrane</keyword>
<keyword evidence="2" id="KW-1133">Transmembrane helix</keyword>